<evidence type="ECO:0000313" key="2">
    <source>
        <dbReference type="EMBL" id="KAF4627892.1"/>
    </source>
</evidence>
<feature type="signal peptide" evidence="1">
    <location>
        <begin position="1"/>
        <end position="19"/>
    </location>
</feature>
<keyword evidence="3" id="KW-1185">Reference proteome</keyword>
<dbReference type="Proteomes" id="UP000566819">
    <property type="component" value="Unassembled WGS sequence"/>
</dbReference>
<name>A0A8H4RGU2_9HELO</name>
<protein>
    <submittedName>
        <fullName evidence="2">Uncharacterized protein</fullName>
    </submittedName>
</protein>
<keyword evidence="1" id="KW-0732">Signal</keyword>
<organism evidence="2 3">
    <name type="scientific">Cudoniella acicularis</name>
    <dbReference type="NCBI Taxonomy" id="354080"/>
    <lineage>
        <taxon>Eukaryota</taxon>
        <taxon>Fungi</taxon>
        <taxon>Dikarya</taxon>
        <taxon>Ascomycota</taxon>
        <taxon>Pezizomycotina</taxon>
        <taxon>Leotiomycetes</taxon>
        <taxon>Helotiales</taxon>
        <taxon>Tricladiaceae</taxon>
        <taxon>Cudoniella</taxon>
    </lineage>
</organism>
<evidence type="ECO:0000256" key="1">
    <source>
        <dbReference type="SAM" id="SignalP"/>
    </source>
</evidence>
<evidence type="ECO:0000313" key="3">
    <source>
        <dbReference type="Proteomes" id="UP000566819"/>
    </source>
</evidence>
<feature type="chain" id="PRO_5034800979" evidence="1">
    <location>
        <begin position="20"/>
        <end position="357"/>
    </location>
</feature>
<sequence>MQSISALLLAAAALRGISAFPQAEVASSISYGGCPPFHGNFTIHQYQLYPENAYFDTQSCLLYMGCLWNATVGIYNPYTAKIVDILEFPGTTRNPLFHIGGVGVDQQSGLVSIVVDASDAFDTGGQDISGTNYIMQWNPYTQELLYKINLTETTHGLYGGYQDVEQDPEGNVYVVGTYPSSILKVSKDGKTVTPWFVPTPPIVTTTAGLAGLAAQDYILLGNDCASGNLWRFDMCSSTGIPVTVPITPPYKIGSKGVCDGIRLPLKYSGTVLLVAEDLSGVSVFRSKDASWESAEYLGLVPWNDPSIFVTATVQIGNSLYMVLEPFGDAIVPGQTSGNRTDFPFFDITKQVEALVTA</sequence>
<dbReference type="CDD" id="cd12811">
    <property type="entry name" value="MALA"/>
    <property type="match status" value="1"/>
</dbReference>
<dbReference type="Pfam" id="PF22701">
    <property type="entry name" value="Mala_s_1-like"/>
    <property type="match status" value="1"/>
</dbReference>
<dbReference type="EMBL" id="JAAMPI010000894">
    <property type="protein sequence ID" value="KAF4627892.1"/>
    <property type="molecule type" value="Genomic_DNA"/>
</dbReference>
<accession>A0A8H4RGU2</accession>
<gene>
    <name evidence="2" type="ORF">G7Y89_g10258</name>
</gene>
<dbReference type="OrthoDB" id="4434395at2759"/>
<dbReference type="SUPFAM" id="SSF63829">
    <property type="entry name" value="Calcium-dependent phosphotriesterase"/>
    <property type="match status" value="1"/>
</dbReference>
<proteinExistence type="predicted"/>
<comment type="caution">
    <text evidence="2">The sequence shown here is derived from an EMBL/GenBank/DDBJ whole genome shotgun (WGS) entry which is preliminary data.</text>
</comment>
<dbReference type="AlphaFoldDB" id="A0A8H4RGU2"/>
<dbReference type="InterPro" id="IPR054550">
    <property type="entry name" value="Mala_s_1-like"/>
</dbReference>
<reference evidence="2 3" key="1">
    <citation type="submission" date="2020-03" db="EMBL/GenBank/DDBJ databases">
        <title>Draft Genome Sequence of Cudoniella acicularis.</title>
        <authorList>
            <person name="Buettner E."/>
            <person name="Kellner H."/>
        </authorList>
    </citation>
    <scope>NUCLEOTIDE SEQUENCE [LARGE SCALE GENOMIC DNA]</scope>
    <source>
        <strain evidence="2 3">DSM 108380</strain>
    </source>
</reference>